<evidence type="ECO:0000256" key="5">
    <source>
        <dbReference type="ARBA" id="ARBA00023002"/>
    </source>
</evidence>
<proteinExistence type="inferred from homology"/>
<evidence type="ECO:0000256" key="2">
    <source>
        <dbReference type="ARBA" id="ARBA00007330"/>
    </source>
</evidence>
<sequence length="503" mass="55786">MQTQVDLLIVGGGIQGAGIARDAAGRGLSVALYEQDDITGGTSSASSKLIHGGLRYLETGEFRLVHDSLSERQTLLRIAPHLMQPLRFVIPHTPQLRPAWMIRLGLMFYDLLGGHQTLPSSQTVDLATSVYGEALQASYSKGFIYSDVQTDDARLVIHNLRDATERGAKVFTHMRLISAHREGAAWHARLENTQTNRQTTVVARALVNAAGTGVAALRDQLHPSEQYLGIRWVKGSHIVIPRLYPGKHAYTLQNTDRRIIFLIPWEQNYTLIGTTDIEISDASTPPKVTSEEVTYLCEAVNHYSKKPVQASDVLWQFCGTRALFDEGGQNDNRSSNASQITRDYHLQCDSLTGQAPLLSIFGGKLTTYRRVAEQALEKLTPWFPASGQPWTARAALPGGDCPLAETIGHLHASHPNLPPAWLEQLARRHGSRALALLADVRETKDLGLDFGGGLYEIEVAHFMAHEWAQEADDILWRRTKTGLHMMPEQRARFADWLASRGSR</sequence>
<accession>A0A0C5J8N2</accession>
<feature type="domain" description="FAD dependent oxidoreductase" evidence="7">
    <location>
        <begin position="6"/>
        <end position="332"/>
    </location>
</feature>
<dbReference type="EMBL" id="CP010554">
    <property type="protein sequence ID" value="AJP48325.1"/>
    <property type="molecule type" value="Genomic_DNA"/>
</dbReference>
<dbReference type="NCBIfam" id="NF008899">
    <property type="entry name" value="PRK12266.1"/>
    <property type="match status" value="1"/>
</dbReference>
<dbReference type="RefSeq" id="WP_202634210.1">
    <property type="nucleotide sequence ID" value="NZ_CP010554.1"/>
</dbReference>
<evidence type="ECO:0000313" key="9">
    <source>
        <dbReference type="EMBL" id="AJP48325.1"/>
    </source>
</evidence>
<evidence type="ECO:0000259" key="8">
    <source>
        <dbReference type="Pfam" id="PF16901"/>
    </source>
</evidence>
<keyword evidence="4" id="KW-0274">FAD</keyword>
<dbReference type="KEGG" id="rbu:PG1C_07330"/>
<feature type="domain" description="Alpha-glycerophosphate oxidase C-terminal" evidence="8">
    <location>
        <begin position="391"/>
        <end position="483"/>
    </location>
</feature>
<dbReference type="GO" id="GO:0046168">
    <property type="term" value="P:glycerol-3-phosphate catabolic process"/>
    <property type="evidence" value="ECO:0007669"/>
    <property type="project" value="TreeGrafter"/>
</dbReference>
<dbReference type="PANTHER" id="PTHR11985:SF15">
    <property type="entry name" value="GLYCEROL-3-PHOSPHATE DEHYDROGENASE, MITOCHONDRIAL"/>
    <property type="match status" value="1"/>
</dbReference>
<dbReference type="Proteomes" id="UP000061603">
    <property type="component" value="Chromosome"/>
</dbReference>
<keyword evidence="3 6" id="KW-0285">Flavoprotein</keyword>
<protein>
    <recommendedName>
        <fullName evidence="6">Glycerol-3-phosphate dehydrogenase</fullName>
        <ecNumber evidence="6">1.1.5.3</ecNumber>
    </recommendedName>
</protein>
<dbReference type="NCBIfam" id="NF009906">
    <property type="entry name" value="PRK13369.1"/>
    <property type="match status" value="1"/>
</dbReference>
<dbReference type="Pfam" id="PF01266">
    <property type="entry name" value="DAO"/>
    <property type="match status" value="1"/>
</dbReference>
<dbReference type="PROSITE" id="PS00977">
    <property type="entry name" value="FAD_G3PDH_1"/>
    <property type="match status" value="1"/>
</dbReference>
<comment type="catalytic activity">
    <reaction evidence="6">
        <text>a quinone + sn-glycerol 3-phosphate = dihydroxyacetone phosphate + a quinol</text>
        <dbReference type="Rhea" id="RHEA:18977"/>
        <dbReference type="ChEBI" id="CHEBI:24646"/>
        <dbReference type="ChEBI" id="CHEBI:57597"/>
        <dbReference type="ChEBI" id="CHEBI:57642"/>
        <dbReference type="ChEBI" id="CHEBI:132124"/>
        <dbReference type="EC" id="1.1.5.3"/>
    </reaction>
</comment>
<organism evidence="9 10">
    <name type="scientific">Rugosibacter aromaticivorans</name>
    <dbReference type="NCBI Taxonomy" id="1565605"/>
    <lineage>
        <taxon>Bacteria</taxon>
        <taxon>Pseudomonadati</taxon>
        <taxon>Pseudomonadota</taxon>
        <taxon>Betaproteobacteria</taxon>
        <taxon>Nitrosomonadales</taxon>
        <taxon>Sterolibacteriaceae</taxon>
        <taxon>Rugosibacter</taxon>
    </lineage>
</organism>
<reference evidence="9 10" key="1">
    <citation type="journal article" date="2015" name="Genome Announc.">
        <title>Complete Genome Sequence of a Novel Bacterium within the Family Rhodocyclaceae That Degrades Polycyclic Aromatic Hydrocarbons.</title>
        <authorList>
            <person name="Singleton D.R."/>
            <person name="Dickey A.N."/>
            <person name="Scholl E.H."/>
            <person name="Wright F.A."/>
            <person name="Aitken M.D."/>
        </authorList>
    </citation>
    <scope>NUCLEOTIDE SEQUENCE [LARGE SCALE GENOMIC DNA]</scope>
    <source>
        <strain evidence="10">PG1-Ca6</strain>
    </source>
</reference>
<dbReference type="PRINTS" id="PR01001">
    <property type="entry name" value="FADG3PDH"/>
</dbReference>
<dbReference type="InterPro" id="IPR000447">
    <property type="entry name" value="G3P_DH_FAD-dep"/>
</dbReference>
<evidence type="ECO:0000256" key="1">
    <source>
        <dbReference type="ARBA" id="ARBA00001974"/>
    </source>
</evidence>
<evidence type="ECO:0000256" key="4">
    <source>
        <dbReference type="ARBA" id="ARBA00022827"/>
    </source>
</evidence>
<dbReference type="EC" id="1.1.5.3" evidence="6"/>
<dbReference type="AlphaFoldDB" id="A0A0C5J8N2"/>
<dbReference type="Gene3D" id="3.50.50.60">
    <property type="entry name" value="FAD/NAD(P)-binding domain"/>
    <property type="match status" value="1"/>
</dbReference>
<comment type="cofactor">
    <cofactor evidence="1 6">
        <name>FAD</name>
        <dbReference type="ChEBI" id="CHEBI:57692"/>
    </cofactor>
</comment>
<dbReference type="InterPro" id="IPR006076">
    <property type="entry name" value="FAD-dep_OxRdtase"/>
</dbReference>
<dbReference type="SUPFAM" id="SSF51905">
    <property type="entry name" value="FAD/NAD(P)-binding domain"/>
    <property type="match status" value="1"/>
</dbReference>
<dbReference type="PROSITE" id="PS00978">
    <property type="entry name" value="FAD_G3PDH_2"/>
    <property type="match status" value="1"/>
</dbReference>
<dbReference type="PATRIC" id="fig|1565605.3.peg.1545"/>
<keyword evidence="10" id="KW-1185">Reference proteome</keyword>
<keyword evidence="5 6" id="KW-0560">Oxidoreductase</keyword>
<dbReference type="Gene3D" id="6.10.250.1890">
    <property type="match status" value="1"/>
</dbReference>
<dbReference type="Gene3D" id="1.10.8.870">
    <property type="entry name" value="Alpha-glycerophosphate oxidase, cap domain"/>
    <property type="match status" value="1"/>
</dbReference>
<dbReference type="GO" id="GO:0009331">
    <property type="term" value="C:glycerol-3-phosphate dehydrogenase (FAD) complex"/>
    <property type="evidence" value="ECO:0007669"/>
    <property type="project" value="UniProtKB-UniRule"/>
</dbReference>
<gene>
    <name evidence="9" type="ORF">PG1C_07330</name>
</gene>
<comment type="similarity">
    <text evidence="2 6">Belongs to the FAD-dependent glycerol-3-phosphate dehydrogenase family.</text>
</comment>
<dbReference type="InterPro" id="IPR031656">
    <property type="entry name" value="DAO_C"/>
</dbReference>
<evidence type="ECO:0000256" key="3">
    <source>
        <dbReference type="ARBA" id="ARBA00022630"/>
    </source>
</evidence>
<dbReference type="STRING" id="1565605.PG1C_07330"/>
<dbReference type="HOGENOM" id="CLU_015740_5_0_4"/>
<dbReference type="InterPro" id="IPR036188">
    <property type="entry name" value="FAD/NAD-bd_sf"/>
</dbReference>
<dbReference type="PANTHER" id="PTHR11985">
    <property type="entry name" value="GLYCEROL-3-PHOSPHATE DEHYDROGENASE"/>
    <property type="match status" value="1"/>
</dbReference>
<evidence type="ECO:0000313" key="10">
    <source>
        <dbReference type="Proteomes" id="UP000061603"/>
    </source>
</evidence>
<dbReference type="Pfam" id="PF16901">
    <property type="entry name" value="DAO_C"/>
    <property type="match status" value="1"/>
</dbReference>
<evidence type="ECO:0000256" key="6">
    <source>
        <dbReference type="RuleBase" id="RU361217"/>
    </source>
</evidence>
<dbReference type="InterPro" id="IPR038299">
    <property type="entry name" value="DAO_C_sf"/>
</dbReference>
<dbReference type="Gene3D" id="3.30.9.10">
    <property type="entry name" value="D-Amino Acid Oxidase, subunit A, domain 2"/>
    <property type="match status" value="1"/>
</dbReference>
<evidence type="ECO:0000259" key="7">
    <source>
        <dbReference type="Pfam" id="PF01266"/>
    </source>
</evidence>
<name>A0A0C5J8N2_9PROT</name>
<dbReference type="GO" id="GO:0004368">
    <property type="term" value="F:glycerol-3-phosphate dehydrogenase (quinone) activity"/>
    <property type="evidence" value="ECO:0007669"/>
    <property type="project" value="UniProtKB-EC"/>
</dbReference>